<gene>
    <name evidence="1" type="ORF">G7Y89_g9849</name>
</gene>
<evidence type="ECO:0000313" key="2">
    <source>
        <dbReference type="Proteomes" id="UP000566819"/>
    </source>
</evidence>
<protein>
    <submittedName>
        <fullName evidence="1">Uncharacterized protein</fullName>
    </submittedName>
</protein>
<keyword evidence="2" id="KW-1185">Reference proteome</keyword>
<dbReference type="AlphaFoldDB" id="A0A8H4RGM3"/>
<reference evidence="1 2" key="1">
    <citation type="submission" date="2020-03" db="EMBL/GenBank/DDBJ databases">
        <title>Draft Genome Sequence of Cudoniella acicularis.</title>
        <authorList>
            <person name="Buettner E."/>
            <person name="Kellner H."/>
        </authorList>
    </citation>
    <scope>NUCLEOTIDE SEQUENCE [LARGE SCALE GENOMIC DNA]</scope>
    <source>
        <strain evidence="1 2">DSM 108380</strain>
    </source>
</reference>
<comment type="caution">
    <text evidence="1">The sequence shown here is derived from an EMBL/GenBank/DDBJ whole genome shotgun (WGS) entry which is preliminary data.</text>
</comment>
<dbReference type="OrthoDB" id="5304511at2759"/>
<sequence>MASPSSSRPAKATLESLVPELKCAILRRVDITGLYALVHASPLYYTIYVSQRKDILLSTLLNDLDRRGLFIATSLHQCLRLHHMAINHGNYNIYHDLWNIRKPIMWDFLTRHASPPTTNWQGELDGHTVTELFRQHGFIQGAISQYAIDKPPINPITRESSGGFQRLSWSESTRLYRAFYHFELYCQLYASHRLSDKSRFHQQQRPLPPSERLTGQIALHMTESCYSRYFLPTLFMWESEEVASVRKYLFDYYGQMLQRCAGELSQLENSPPNPDAVYARLWPRGFTTLYPSEKIEYWISLGL</sequence>
<proteinExistence type="predicted"/>
<evidence type="ECO:0000313" key="1">
    <source>
        <dbReference type="EMBL" id="KAF4628299.1"/>
    </source>
</evidence>
<dbReference type="EMBL" id="JAAMPI010000831">
    <property type="protein sequence ID" value="KAF4628299.1"/>
    <property type="molecule type" value="Genomic_DNA"/>
</dbReference>
<dbReference type="Proteomes" id="UP000566819">
    <property type="component" value="Unassembled WGS sequence"/>
</dbReference>
<name>A0A8H4RGM3_9HELO</name>
<organism evidence="1 2">
    <name type="scientific">Cudoniella acicularis</name>
    <dbReference type="NCBI Taxonomy" id="354080"/>
    <lineage>
        <taxon>Eukaryota</taxon>
        <taxon>Fungi</taxon>
        <taxon>Dikarya</taxon>
        <taxon>Ascomycota</taxon>
        <taxon>Pezizomycotina</taxon>
        <taxon>Leotiomycetes</taxon>
        <taxon>Helotiales</taxon>
        <taxon>Tricladiaceae</taxon>
        <taxon>Cudoniella</taxon>
    </lineage>
</organism>
<accession>A0A8H4RGM3</accession>